<reference evidence="2" key="1">
    <citation type="submission" date="2021-03" db="EMBL/GenBank/DDBJ databases">
        <authorList>
            <person name="Tran Van P."/>
        </authorList>
    </citation>
    <scope>NUCLEOTIDE SEQUENCE</scope>
</reference>
<accession>A0ABN7NT45</accession>
<keyword evidence="1" id="KW-0472">Membrane</keyword>
<organism evidence="2 3">
    <name type="scientific">Timema podura</name>
    <name type="common">Walking stick</name>
    <dbReference type="NCBI Taxonomy" id="61482"/>
    <lineage>
        <taxon>Eukaryota</taxon>
        <taxon>Metazoa</taxon>
        <taxon>Ecdysozoa</taxon>
        <taxon>Arthropoda</taxon>
        <taxon>Hexapoda</taxon>
        <taxon>Insecta</taxon>
        <taxon>Pterygota</taxon>
        <taxon>Neoptera</taxon>
        <taxon>Polyneoptera</taxon>
        <taxon>Phasmatodea</taxon>
        <taxon>Timematodea</taxon>
        <taxon>Timematoidea</taxon>
        <taxon>Timematidae</taxon>
        <taxon>Timema</taxon>
    </lineage>
</organism>
<name>A0ABN7NT45_TIMPD</name>
<keyword evidence="1" id="KW-0812">Transmembrane</keyword>
<evidence type="ECO:0000313" key="3">
    <source>
        <dbReference type="Proteomes" id="UP001153148"/>
    </source>
</evidence>
<evidence type="ECO:0000256" key="1">
    <source>
        <dbReference type="SAM" id="Phobius"/>
    </source>
</evidence>
<protein>
    <submittedName>
        <fullName evidence="2">Uncharacterized protein</fullName>
    </submittedName>
</protein>
<dbReference type="EMBL" id="CAJPIN010003692">
    <property type="protein sequence ID" value="CAG2056328.1"/>
    <property type="molecule type" value="Genomic_DNA"/>
</dbReference>
<proteinExistence type="predicted"/>
<dbReference type="Proteomes" id="UP001153148">
    <property type="component" value="Unassembled WGS sequence"/>
</dbReference>
<keyword evidence="1" id="KW-1133">Transmembrane helix</keyword>
<evidence type="ECO:0000313" key="2">
    <source>
        <dbReference type="EMBL" id="CAG2056328.1"/>
    </source>
</evidence>
<feature type="transmembrane region" description="Helical" evidence="1">
    <location>
        <begin position="108"/>
        <end position="129"/>
    </location>
</feature>
<gene>
    <name evidence="2" type="ORF">TPAB3V08_LOCUS3320</name>
</gene>
<sequence length="135" mass="15508">MDYGKSHLVNSNILDLSALYLRGKILYGTTGLDDNQSRVLFRSVYTPVTPIKTIEAHRKHNDIPIYNYVGGNILSFSEAHKICSERILEIPTTKSIWFPWMRTFQSIFLYRLLAIFVHVIPAVLLDTVLRIMGKP</sequence>
<comment type="caution">
    <text evidence="2">The sequence shown here is derived from an EMBL/GenBank/DDBJ whole genome shotgun (WGS) entry which is preliminary data.</text>
</comment>
<keyword evidence="3" id="KW-1185">Reference proteome</keyword>
<feature type="non-terminal residue" evidence="2">
    <location>
        <position position="135"/>
    </location>
</feature>